<keyword evidence="2" id="KW-1185">Reference proteome</keyword>
<comment type="caution">
    <text evidence="1">The sequence shown here is derived from an EMBL/GenBank/DDBJ whole genome shotgun (WGS) entry which is preliminary data.</text>
</comment>
<proteinExistence type="predicted"/>
<sequence length="111" mass="12380">MKVHVVKEKQVEKGRKSEKVLTLPVDDGLLESEPSSPVSLSPLLLPTATTMGQFFWSDPQQSHHFIFSEGIFFFFLTVHSDVKKKKKKCGSCSSGLVRYLILILGRSSNLG</sequence>
<protein>
    <submittedName>
        <fullName evidence="1">Uncharacterized protein</fullName>
    </submittedName>
</protein>
<name>A0ABR0AAG5_9CRUS</name>
<dbReference type="EMBL" id="JAOYFB010000037">
    <property type="protein sequence ID" value="KAK4022126.1"/>
    <property type="molecule type" value="Genomic_DNA"/>
</dbReference>
<accession>A0ABR0AAG5</accession>
<evidence type="ECO:0000313" key="2">
    <source>
        <dbReference type="Proteomes" id="UP001234178"/>
    </source>
</evidence>
<organism evidence="1 2">
    <name type="scientific">Daphnia magna</name>
    <dbReference type="NCBI Taxonomy" id="35525"/>
    <lineage>
        <taxon>Eukaryota</taxon>
        <taxon>Metazoa</taxon>
        <taxon>Ecdysozoa</taxon>
        <taxon>Arthropoda</taxon>
        <taxon>Crustacea</taxon>
        <taxon>Branchiopoda</taxon>
        <taxon>Diplostraca</taxon>
        <taxon>Cladocera</taxon>
        <taxon>Anomopoda</taxon>
        <taxon>Daphniidae</taxon>
        <taxon>Daphnia</taxon>
    </lineage>
</organism>
<dbReference type="Proteomes" id="UP001234178">
    <property type="component" value="Unassembled WGS sequence"/>
</dbReference>
<evidence type="ECO:0000313" key="1">
    <source>
        <dbReference type="EMBL" id="KAK4022126.1"/>
    </source>
</evidence>
<reference evidence="1 2" key="1">
    <citation type="journal article" date="2023" name="Nucleic Acids Res.">
        <title>The hologenome of Daphnia magna reveals possible DNA methylation and microbiome-mediated evolution of the host genome.</title>
        <authorList>
            <person name="Chaturvedi A."/>
            <person name="Li X."/>
            <person name="Dhandapani V."/>
            <person name="Marshall H."/>
            <person name="Kissane S."/>
            <person name="Cuenca-Cambronero M."/>
            <person name="Asole G."/>
            <person name="Calvet F."/>
            <person name="Ruiz-Romero M."/>
            <person name="Marangio P."/>
            <person name="Guigo R."/>
            <person name="Rago D."/>
            <person name="Mirbahai L."/>
            <person name="Eastwood N."/>
            <person name="Colbourne J.K."/>
            <person name="Zhou J."/>
            <person name="Mallon E."/>
            <person name="Orsini L."/>
        </authorList>
    </citation>
    <scope>NUCLEOTIDE SEQUENCE [LARGE SCALE GENOMIC DNA]</scope>
    <source>
        <strain evidence="1">LRV0_1</strain>
    </source>
</reference>
<gene>
    <name evidence="1" type="ORF">OUZ56_007611</name>
</gene>